<dbReference type="EMBL" id="BSYR01000036">
    <property type="protein sequence ID" value="GMJ02458.1"/>
    <property type="molecule type" value="Genomic_DNA"/>
</dbReference>
<proteinExistence type="predicted"/>
<reference evidence="2" key="1">
    <citation type="submission" date="2023-05" db="EMBL/GenBank/DDBJ databases">
        <title>Genome and transcriptome analyses reveal genes involved in the formation of fine ridges on petal epidermal cells in Hibiscus trionum.</title>
        <authorList>
            <person name="Koshimizu S."/>
            <person name="Masuda S."/>
            <person name="Ishii T."/>
            <person name="Shirasu K."/>
            <person name="Hoshino A."/>
            <person name="Arita M."/>
        </authorList>
    </citation>
    <scope>NUCLEOTIDE SEQUENCE</scope>
    <source>
        <strain evidence="2">Hamamatsu line</strain>
    </source>
</reference>
<gene>
    <name evidence="2" type="ORF">HRI_003915000</name>
</gene>
<dbReference type="InterPro" id="IPR007201">
    <property type="entry name" value="Mei2-like_Rrm_C"/>
</dbReference>
<dbReference type="Proteomes" id="UP001165190">
    <property type="component" value="Unassembled WGS sequence"/>
</dbReference>
<dbReference type="InterPro" id="IPR035979">
    <property type="entry name" value="RBD_domain_sf"/>
</dbReference>
<sequence length="299" mass="34501">MSASSSPLPVSVSKPLNPSALSYEPRCSKHQFPFQSPQFYQAYVPSFVYCSPWSVYNPGLQPRPWCKEFDSPISIPNDWRKKKSRVCLPPRLRQPRDNPMVGVKKDANKFKAGVPLLPTVTAEEQKKFDGKTSLMIKNIPNHFLRHHLQLLLDEHCRNENLKAKPGSNFCKSAYDFLYLPMDFMFGLNLGYAFVNFTTHVAAWRFCRAFDSLEWSCRNGRKKICRIGIAKHQGKDALKENFQYSYFACHSNEYLPVVYSPARDGFNRARPSLVGRRIRVTAAPNDEKIMIMTKRKIRKL</sequence>
<evidence type="ECO:0000259" key="1">
    <source>
        <dbReference type="Pfam" id="PF04059"/>
    </source>
</evidence>
<dbReference type="Pfam" id="PF04059">
    <property type="entry name" value="RRM_2"/>
    <property type="match status" value="1"/>
</dbReference>
<dbReference type="GO" id="GO:0003676">
    <property type="term" value="F:nucleic acid binding"/>
    <property type="evidence" value="ECO:0007669"/>
    <property type="project" value="InterPro"/>
</dbReference>
<protein>
    <recommendedName>
        <fullName evidence="1">Mei2-like C-terminal RNA recognition motif domain-containing protein</fullName>
    </recommendedName>
</protein>
<dbReference type="SUPFAM" id="SSF54928">
    <property type="entry name" value="RNA-binding domain, RBD"/>
    <property type="match status" value="1"/>
</dbReference>
<organism evidence="2 3">
    <name type="scientific">Hibiscus trionum</name>
    <name type="common">Flower of an hour</name>
    <dbReference type="NCBI Taxonomy" id="183268"/>
    <lineage>
        <taxon>Eukaryota</taxon>
        <taxon>Viridiplantae</taxon>
        <taxon>Streptophyta</taxon>
        <taxon>Embryophyta</taxon>
        <taxon>Tracheophyta</taxon>
        <taxon>Spermatophyta</taxon>
        <taxon>Magnoliopsida</taxon>
        <taxon>eudicotyledons</taxon>
        <taxon>Gunneridae</taxon>
        <taxon>Pentapetalae</taxon>
        <taxon>rosids</taxon>
        <taxon>malvids</taxon>
        <taxon>Malvales</taxon>
        <taxon>Malvaceae</taxon>
        <taxon>Malvoideae</taxon>
        <taxon>Hibiscus</taxon>
    </lineage>
</organism>
<comment type="caution">
    <text evidence="2">The sequence shown here is derived from an EMBL/GenBank/DDBJ whole genome shotgun (WGS) entry which is preliminary data.</text>
</comment>
<evidence type="ECO:0000313" key="3">
    <source>
        <dbReference type="Proteomes" id="UP001165190"/>
    </source>
</evidence>
<evidence type="ECO:0000313" key="2">
    <source>
        <dbReference type="EMBL" id="GMJ02458.1"/>
    </source>
</evidence>
<accession>A0A9W7IX02</accession>
<dbReference type="AlphaFoldDB" id="A0A9W7IX02"/>
<dbReference type="OrthoDB" id="417481at2759"/>
<name>A0A9W7IX02_HIBTR</name>
<keyword evidence="3" id="KW-1185">Reference proteome</keyword>
<feature type="domain" description="Mei2-like C-terminal RNA recognition motif" evidence="1">
    <location>
        <begin position="131"/>
        <end position="242"/>
    </location>
</feature>